<dbReference type="CDD" id="cd00761">
    <property type="entry name" value="Glyco_tranf_GTA_type"/>
    <property type="match status" value="1"/>
</dbReference>
<dbReference type="GO" id="GO:0016740">
    <property type="term" value="F:transferase activity"/>
    <property type="evidence" value="ECO:0007669"/>
    <property type="project" value="UniProtKB-KW"/>
</dbReference>
<evidence type="ECO:0000256" key="1">
    <source>
        <dbReference type="SAM" id="MobiDB-lite"/>
    </source>
</evidence>
<dbReference type="STRING" id="1408254.T458_14885"/>
<keyword evidence="3" id="KW-1185">Reference proteome</keyword>
<dbReference type="RefSeq" id="WP_023556859.1">
    <property type="nucleotide sequence ID" value="NZ_KI629785.1"/>
</dbReference>
<dbReference type="AlphaFoldDB" id="V6M0S1"/>
<feature type="compositionally biased region" description="Basic residues" evidence="1">
    <location>
        <begin position="1"/>
        <end position="22"/>
    </location>
</feature>
<dbReference type="eggNOG" id="COG0463">
    <property type="taxonomic scope" value="Bacteria"/>
</dbReference>
<keyword evidence="2" id="KW-0808">Transferase</keyword>
<name>V6M0S1_9BACL</name>
<sequence>MKHTNQKKQTRPPKKGAKKQQKPHVLDNLERLSVIVEVCQDERTIKQQLEQIERLYPKEILLIVHGSNPSTIDSILSRESEVTTAFVYPFFLGRDVWRSIGAREARGDVWLFLDGGTVIPAEELQRFVSACYHGLDVALRENQHPPDLARAARSYLNLLLDQSKLTTSMIDLPFAITRTAAERIGVRHLLIPPLAHAIAVKNRLRVESTGLLQSTDQLLKKKGHSGRKKRLGSLQQQKLLLGDHLEAVRYVASIEEGTKER</sequence>
<evidence type="ECO:0000313" key="3">
    <source>
        <dbReference type="Proteomes" id="UP000017973"/>
    </source>
</evidence>
<dbReference type="HOGENOM" id="CLU_049288_0_1_9"/>
<evidence type="ECO:0000313" key="2">
    <source>
        <dbReference type="EMBL" id="EST52271.1"/>
    </source>
</evidence>
<proteinExistence type="predicted"/>
<dbReference type="Gene3D" id="3.90.550.10">
    <property type="entry name" value="Spore Coat Polysaccharide Biosynthesis Protein SpsA, Chain A"/>
    <property type="match status" value="1"/>
</dbReference>
<gene>
    <name evidence="2" type="ORF">T458_14885</name>
</gene>
<organism evidence="2 3">
    <name type="scientific">Brevibacillus panacihumi W25</name>
    <dbReference type="NCBI Taxonomy" id="1408254"/>
    <lineage>
        <taxon>Bacteria</taxon>
        <taxon>Bacillati</taxon>
        <taxon>Bacillota</taxon>
        <taxon>Bacilli</taxon>
        <taxon>Bacillales</taxon>
        <taxon>Paenibacillaceae</taxon>
        <taxon>Brevibacillus</taxon>
    </lineage>
</organism>
<dbReference type="EMBL" id="AYJU01000017">
    <property type="protein sequence ID" value="EST52271.1"/>
    <property type="molecule type" value="Genomic_DNA"/>
</dbReference>
<dbReference type="PATRIC" id="fig|1408254.3.peg.2907"/>
<dbReference type="SUPFAM" id="SSF53448">
    <property type="entry name" value="Nucleotide-diphospho-sugar transferases"/>
    <property type="match status" value="1"/>
</dbReference>
<dbReference type="InterPro" id="IPR029044">
    <property type="entry name" value="Nucleotide-diphossugar_trans"/>
</dbReference>
<protein>
    <submittedName>
        <fullName evidence="2">Glycosyltransferase</fullName>
    </submittedName>
</protein>
<accession>V6M0S1</accession>
<feature type="region of interest" description="Disordered" evidence="1">
    <location>
        <begin position="1"/>
        <end position="23"/>
    </location>
</feature>
<reference evidence="2 3" key="1">
    <citation type="journal article" date="2014" name="Genome Announc.">
        <title>Draft Genome Sequence of Brevibacillus panacihumi Strain W25, a Halotolerant Hydrocarbon-Degrading Bacterium.</title>
        <authorList>
            <person name="Wang X."/>
            <person name="Jin D."/>
            <person name="Zhou L."/>
            <person name="Wu L."/>
            <person name="An W."/>
            <person name="Chen Y."/>
            <person name="Zhao L."/>
        </authorList>
    </citation>
    <scope>NUCLEOTIDE SEQUENCE [LARGE SCALE GENOMIC DNA]</scope>
    <source>
        <strain evidence="2 3">W25</strain>
    </source>
</reference>
<dbReference type="Proteomes" id="UP000017973">
    <property type="component" value="Unassembled WGS sequence"/>
</dbReference>
<comment type="caution">
    <text evidence="2">The sequence shown here is derived from an EMBL/GenBank/DDBJ whole genome shotgun (WGS) entry which is preliminary data.</text>
</comment>